<reference evidence="2 3" key="1">
    <citation type="journal article" date="2017" name="Mol. Plant">
        <title>The Genome of Medicinal Plant Macleaya cordata Provides New Insights into Benzylisoquinoline Alkaloids Metabolism.</title>
        <authorList>
            <person name="Liu X."/>
            <person name="Liu Y."/>
            <person name="Huang P."/>
            <person name="Ma Y."/>
            <person name="Qing Z."/>
            <person name="Tang Q."/>
            <person name="Cao H."/>
            <person name="Cheng P."/>
            <person name="Zheng Y."/>
            <person name="Yuan Z."/>
            <person name="Zhou Y."/>
            <person name="Liu J."/>
            <person name="Tang Z."/>
            <person name="Zhuo Y."/>
            <person name="Zhang Y."/>
            <person name="Yu L."/>
            <person name="Huang J."/>
            <person name="Yang P."/>
            <person name="Peng Q."/>
            <person name="Zhang J."/>
            <person name="Jiang W."/>
            <person name="Zhang Z."/>
            <person name="Lin K."/>
            <person name="Ro D.K."/>
            <person name="Chen X."/>
            <person name="Xiong X."/>
            <person name="Shang Y."/>
            <person name="Huang S."/>
            <person name="Zeng J."/>
        </authorList>
    </citation>
    <scope>NUCLEOTIDE SEQUENCE [LARGE SCALE GENOMIC DNA]</scope>
    <source>
        <strain evidence="3">cv. BLH2017</strain>
        <tissue evidence="2">Root</tissue>
    </source>
</reference>
<dbReference type="InterPro" id="IPR044807">
    <property type="entry name" value="DRIP1-like"/>
</dbReference>
<gene>
    <name evidence="2" type="ORF">BVC80_1079g1</name>
</gene>
<dbReference type="STRING" id="56857.A0A200PQB2"/>
<proteinExistence type="predicted"/>
<dbReference type="GO" id="GO:0004842">
    <property type="term" value="F:ubiquitin-protein transferase activity"/>
    <property type="evidence" value="ECO:0007669"/>
    <property type="project" value="InterPro"/>
</dbReference>
<evidence type="ECO:0000313" key="2">
    <source>
        <dbReference type="EMBL" id="OVA00417.1"/>
    </source>
</evidence>
<comment type="caution">
    <text evidence="2">The sequence shown here is derived from an EMBL/GenBank/DDBJ whole genome shotgun (WGS) entry which is preliminary data.</text>
</comment>
<feature type="compositionally biased region" description="Basic residues" evidence="1">
    <location>
        <begin position="106"/>
        <end position="115"/>
    </location>
</feature>
<dbReference type="AlphaFoldDB" id="A0A200PQB2"/>
<keyword evidence="3" id="KW-1185">Reference proteome</keyword>
<sequence>MEEVIKKEEDPVEDHLESSSSPETLNKIAQNRRQNSYSAEPSNHQSSNKDTESGELWEGKVDPWKPLNCLVEAANGTKSFKFNSQGSAVKSKPTHDPDSEVNVPKTKTRERGRKPKVQDDKKDNTTLGLVKPRKLHPSGRKRASASWEPGKLAQAILDAAGAKNNRGRRCTFATDICMLPKDKVSDVGPTTYSSLAIHEFANSLKPSFLI</sequence>
<protein>
    <submittedName>
        <fullName evidence="2">Uncharacterized protein</fullName>
    </submittedName>
</protein>
<feature type="region of interest" description="Disordered" evidence="1">
    <location>
        <begin position="1"/>
        <end position="61"/>
    </location>
</feature>
<dbReference type="InParanoid" id="A0A200PQB2"/>
<dbReference type="PANTHER" id="PTHR46293:SF1">
    <property type="entry name" value="OS03G0632800 PROTEIN"/>
    <property type="match status" value="1"/>
</dbReference>
<dbReference type="OrthoDB" id="1305878at2759"/>
<dbReference type="EMBL" id="MVGT01004294">
    <property type="protein sequence ID" value="OVA00417.1"/>
    <property type="molecule type" value="Genomic_DNA"/>
</dbReference>
<feature type="compositionally biased region" description="Polar residues" evidence="1">
    <location>
        <begin position="18"/>
        <end position="46"/>
    </location>
</feature>
<evidence type="ECO:0000256" key="1">
    <source>
        <dbReference type="SAM" id="MobiDB-lite"/>
    </source>
</evidence>
<name>A0A200PQB2_MACCD</name>
<dbReference type="Proteomes" id="UP000195402">
    <property type="component" value="Unassembled WGS sequence"/>
</dbReference>
<feature type="compositionally biased region" description="Basic and acidic residues" evidence="1">
    <location>
        <begin position="1"/>
        <end position="17"/>
    </location>
</feature>
<dbReference type="PANTHER" id="PTHR46293">
    <property type="entry name" value="E3 UBIQUITIN PROTEIN LIGASE DRIP1"/>
    <property type="match status" value="1"/>
</dbReference>
<feature type="compositionally biased region" description="Basic and acidic residues" evidence="1">
    <location>
        <begin position="47"/>
        <end position="61"/>
    </location>
</feature>
<organism evidence="2 3">
    <name type="scientific">Macleaya cordata</name>
    <name type="common">Five-seeded plume-poppy</name>
    <name type="synonym">Bocconia cordata</name>
    <dbReference type="NCBI Taxonomy" id="56857"/>
    <lineage>
        <taxon>Eukaryota</taxon>
        <taxon>Viridiplantae</taxon>
        <taxon>Streptophyta</taxon>
        <taxon>Embryophyta</taxon>
        <taxon>Tracheophyta</taxon>
        <taxon>Spermatophyta</taxon>
        <taxon>Magnoliopsida</taxon>
        <taxon>Ranunculales</taxon>
        <taxon>Papaveraceae</taxon>
        <taxon>Papaveroideae</taxon>
        <taxon>Macleaya</taxon>
    </lineage>
</organism>
<feature type="region of interest" description="Disordered" evidence="1">
    <location>
        <begin position="82"/>
        <end position="126"/>
    </location>
</feature>
<evidence type="ECO:0000313" key="3">
    <source>
        <dbReference type="Proteomes" id="UP000195402"/>
    </source>
</evidence>
<accession>A0A200PQB2</accession>